<accession>A0A1M6SVS4</accession>
<keyword evidence="1" id="KW-0732">Signal</keyword>
<evidence type="ECO:0008006" key="4">
    <source>
        <dbReference type="Google" id="ProtNLM"/>
    </source>
</evidence>
<dbReference type="AlphaFoldDB" id="A0A1M6SVS4"/>
<feature type="chain" id="PRO_5012974687" description="Lipoprotein" evidence="1">
    <location>
        <begin position="22"/>
        <end position="228"/>
    </location>
</feature>
<keyword evidence="3" id="KW-1185">Reference proteome</keyword>
<evidence type="ECO:0000256" key="1">
    <source>
        <dbReference type="SAM" id="SignalP"/>
    </source>
</evidence>
<gene>
    <name evidence="2" type="ORF">SAMN05720469_10780</name>
</gene>
<dbReference type="Proteomes" id="UP000184275">
    <property type="component" value="Unassembled WGS sequence"/>
</dbReference>
<name>A0A1M6SVS4_9BACT</name>
<organism evidence="2 3">
    <name type="scientific">Fibrobacter intestinalis</name>
    <dbReference type="NCBI Taxonomy" id="28122"/>
    <lineage>
        <taxon>Bacteria</taxon>
        <taxon>Pseudomonadati</taxon>
        <taxon>Fibrobacterota</taxon>
        <taxon>Fibrobacteria</taxon>
        <taxon>Fibrobacterales</taxon>
        <taxon>Fibrobacteraceae</taxon>
        <taxon>Fibrobacter</taxon>
    </lineage>
</organism>
<sequence>MKTALLLLTLVLAACSGKQWSASHPYYRESPAANEEIAMLGLQNAIVVTRDKWFAKNLGIPRDSVYRILGKQIENSFTQELLQTRYPKLVIWPDSLYEKQPEESQKLDERIYIKGHFPIQGKALAGPDGKHPKHLILIHECTFGLDLQKDNFYDYALTGNEASEKKTAEKLTILLSYTLWDNEKQRALFSAVAEIPHAIPQGIQPDDILKISALAADSLVAGIDGGRR</sequence>
<dbReference type="RefSeq" id="WP_073303265.1">
    <property type="nucleotide sequence ID" value="NZ_FRAW01000007.1"/>
</dbReference>
<feature type="signal peptide" evidence="1">
    <location>
        <begin position="1"/>
        <end position="21"/>
    </location>
</feature>
<evidence type="ECO:0000313" key="3">
    <source>
        <dbReference type="Proteomes" id="UP000184275"/>
    </source>
</evidence>
<dbReference type="EMBL" id="FRAW01000007">
    <property type="protein sequence ID" value="SHK48821.1"/>
    <property type="molecule type" value="Genomic_DNA"/>
</dbReference>
<evidence type="ECO:0000313" key="2">
    <source>
        <dbReference type="EMBL" id="SHK48821.1"/>
    </source>
</evidence>
<dbReference type="PROSITE" id="PS51257">
    <property type="entry name" value="PROKAR_LIPOPROTEIN"/>
    <property type="match status" value="1"/>
</dbReference>
<reference evidence="3" key="1">
    <citation type="submission" date="2016-11" db="EMBL/GenBank/DDBJ databases">
        <authorList>
            <person name="Varghese N."/>
            <person name="Submissions S."/>
        </authorList>
    </citation>
    <scope>NUCLEOTIDE SEQUENCE [LARGE SCALE GENOMIC DNA]</scope>
    <source>
        <strain evidence="3">UWOS</strain>
    </source>
</reference>
<proteinExistence type="predicted"/>
<protein>
    <recommendedName>
        <fullName evidence="4">Lipoprotein</fullName>
    </recommendedName>
</protein>